<dbReference type="InterPro" id="IPR051703">
    <property type="entry name" value="NF-kappa-B_Signaling_Reg"/>
</dbReference>
<organism evidence="2 3">
    <name type="scientific">Exocentrus adspersus</name>
    <dbReference type="NCBI Taxonomy" id="1586481"/>
    <lineage>
        <taxon>Eukaryota</taxon>
        <taxon>Metazoa</taxon>
        <taxon>Ecdysozoa</taxon>
        <taxon>Arthropoda</taxon>
        <taxon>Hexapoda</taxon>
        <taxon>Insecta</taxon>
        <taxon>Pterygota</taxon>
        <taxon>Neoptera</taxon>
        <taxon>Endopterygota</taxon>
        <taxon>Coleoptera</taxon>
        <taxon>Polyphaga</taxon>
        <taxon>Cucujiformia</taxon>
        <taxon>Chrysomeloidea</taxon>
        <taxon>Cerambycidae</taxon>
        <taxon>Lamiinae</taxon>
        <taxon>Acanthocinini</taxon>
        <taxon>Exocentrus</taxon>
    </lineage>
</organism>
<dbReference type="InterPro" id="IPR019080">
    <property type="entry name" value="YqaJ_viral_recombinase"/>
</dbReference>
<dbReference type="PANTHER" id="PTHR46609:SF8">
    <property type="entry name" value="YQAJ VIRAL RECOMBINASE DOMAIN-CONTAINING PROTEIN"/>
    <property type="match status" value="1"/>
</dbReference>
<dbReference type="AlphaFoldDB" id="A0AAV8VJ15"/>
<proteinExistence type="predicted"/>
<dbReference type="Proteomes" id="UP001159042">
    <property type="component" value="Unassembled WGS sequence"/>
</dbReference>
<dbReference type="PANTHER" id="PTHR46609">
    <property type="entry name" value="EXONUCLEASE, PHAGE-TYPE/RECB, C-TERMINAL DOMAIN-CONTAINING PROTEIN"/>
    <property type="match status" value="1"/>
</dbReference>
<keyword evidence="3" id="KW-1185">Reference proteome</keyword>
<accession>A0AAV8VJ15</accession>
<dbReference type="Pfam" id="PF09588">
    <property type="entry name" value="YqaJ"/>
    <property type="match status" value="1"/>
</dbReference>
<protein>
    <recommendedName>
        <fullName evidence="1">YqaJ viral recombinase domain-containing protein</fullName>
    </recommendedName>
</protein>
<dbReference type="CDD" id="cd22343">
    <property type="entry name" value="PDDEXK_lambda_exonuclease-like"/>
    <property type="match status" value="1"/>
</dbReference>
<evidence type="ECO:0000313" key="2">
    <source>
        <dbReference type="EMBL" id="KAJ8914341.1"/>
    </source>
</evidence>
<gene>
    <name evidence="2" type="ORF">NQ315_011329</name>
</gene>
<name>A0AAV8VJ15_9CUCU</name>
<dbReference type="Gene3D" id="3.90.320.10">
    <property type="match status" value="1"/>
</dbReference>
<comment type="caution">
    <text evidence="2">The sequence shown here is derived from an EMBL/GenBank/DDBJ whole genome shotgun (WGS) entry which is preliminary data.</text>
</comment>
<reference evidence="2 3" key="1">
    <citation type="journal article" date="2023" name="Insect Mol. Biol.">
        <title>Genome sequencing provides insights into the evolution of gene families encoding plant cell wall-degrading enzymes in longhorned beetles.</title>
        <authorList>
            <person name="Shin N.R."/>
            <person name="Okamura Y."/>
            <person name="Kirsch R."/>
            <person name="Pauchet Y."/>
        </authorList>
    </citation>
    <scope>NUCLEOTIDE SEQUENCE [LARGE SCALE GENOMIC DNA]</scope>
    <source>
        <strain evidence="2">EAD_L_NR</strain>
    </source>
</reference>
<dbReference type="InterPro" id="IPR011604">
    <property type="entry name" value="PDDEXK-like_dom_sf"/>
</dbReference>
<dbReference type="GO" id="GO:0006281">
    <property type="term" value="P:DNA repair"/>
    <property type="evidence" value="ECO:0007669"/>
    <property type="project" value="UniProtKB-ARBA"/>
</dbReference>
<feature type="domain" description="YqaJ viral recombinase" evidence="1">
    <location>
        <begin position="45"/>
        <end position="153"/>
    </location>
</feature>
<evidence type="ECO:0000259" key="1">
    <source>
        <dbReference type="Pfam" id="PF09588"/>
    </source>
</evidence>
<dbReference type="SUPFAM" id="SSF52980">
    <property type="entry name" value="Restriction endonuclease-like"/>
    <property type="match status" value="1"/>
</dbReference>
<dbReference type="EMBL" id="JANEYG010000074">
    <property type="protein sequence ID" value="KAJ8914341.1"/>
    <property type="molecule type" value="Genomic_DNA"/>
</dbReference>
<sequence length="207" mass="24381">MILRYGEIKTRKDIAYDEKMQCYSIYTYARGNWKTKAKNHFFPKKFYSRYVDHGIKYEKEALQCYKKSNDYQVCEIGLVICQRYPWLAYSADGIVTFNGLPSRLVEIKCPYDGIDNDAINFVHTCDYLQLSLEGLRLKKRHSYYGQVQLGMAILNLEICDLILYSPKSKSFLNIVVPFDHAFAKEMITTVTEKYMRHMLHILCEKET</sequence>
<evidence type="ECO:0000313" key="3">
    <source>
        <dbReference type="Proteomes" id="UP001159042"/>
    </source>
</evidence>
<dbReference type="InterPro" id="IPR011335">
    <property type="entry name" value="Restrct_endonuc-II-like"/>
</dbReference>